<evidence type="ECO:0000313" key="2">
    <source>
        <dbReference type="Proteomes" id="UP000187012"/>
    </source>
</evidence>
<evidence type="ECO:0000313" key="1">
    <source>
        <dbReference type="EMBL" id="SIT40713.1"/>
    </source>
</evidence>
<dbReference type="InterPro" id="IPR024524">
    <property type="entry name" value="DUF3800"/>
</dbReference>
<name>A0A1N7S077_9BURK</name>
<dbReference type="AlphaFoldDB" id="A0A1N7S077"/>
<dbReference type="Proteomes" id="UP000187012">
    <property type="component" value="Unassembled WGS sequence"/>
</dbReference>
<sequence>MNSDYIVFVDESGDHSLTSIDADYPLFVLCFCVIRKADYGDTLVPRIKKLKFDTFGHDCVVLHEIDIRRKRGDFSLLSKEPRERFMADLTQIIIDTQMTVIAVVIDKRKLKQRYSNPYNPYHIGIKFGLERVRHFLRAHGQHENLTHVVCEARGAKEDKDLELEFRRVCDGDNRSGVPYQFDIVICDKKANSEGLQISDLMARPIGLHILRPDQQNRAYDVLAEKFFSPNSVVNGNGLKIFP</sequence>
<proteinExistence type="predicted"/>
<gene>
    <name evidence="1" type="ORF">BN2475_270064</name>
</gene>
<protein>
    <recommendedName>
        <fullName evidence="3">3-deoxy-D-manno-octulosonic acid transferase</fullName>
    </recommendedName>
</protein>
<organism evidence="1 2">
    <name type="scientific">Paraburkholderia ribeironis</name>
    <dbReference type="NCBI Taxonomy" id="1247936"/>
    <lineage>
        <taxon>Bacteria</taxon>
        <taxon>Pseudomonadati</taxon>
        <taxon>Pseudomonadota</taxon>
        <taxon>Betaproteobacteria</taxon>
        <taxon>Burkholderiales</taxon>
        <taxon>Burkholderiaceae</taxon>
        <taxon>Paraburkholderia</taxon>
    </lineage>
</organism>
<dbReference type="OrthoDB" id="507950at2"/>
<reference evidence="1 2" key="1">
    <citation type="submission" date="2016-12" db="EMBL/GenBank/DDBJ databases">
        <authorList>
            <person name="Song W.-J."/>
            <person name="Kurnit D.M."/>
        </authorList>
    </citation>
    <scope>NUCLEOTIDE SEQUENCE [LARGE SCALE GENOMIC DNA]</scope>
    <source>
        <strain evidence="1 2">STM7296</strain>
    </source>
</reference>
<accession>A0A1N7S077</accession>
<dbReference type="RefSeq" id="WP_094779971.1">
    <property type="nucleotide sequence ID" value="NZ_CYGX02000027.1"/>
</dbReference>
<evidence type="ECO:0008006" key="3">
    <source>
        <dbReference type="Google" id="ProtNLM"/>
    </source>
</evidence>
<dbReference type="EMBL" id="CYGX02000027">
    <property type="protein sequence ID" value="SIT40713.1"/>
    <property type="molecule type" value="Genomic_DNA"/>
</dbReference>
<dbReference type="Pfam" id="PF12686">
    <property type="entry name" value="DUF3800"/>
    <property type="match status" value="1"/>
</dbReference>
<keyword evidence="2" id="KW-1185">Reference proteome</keyword>